<reference evidence="2" key="4">
    <citation type="submission" date="2015-06" db="UniProtKB">
        <authorList>
            <consortium name="EnsemblFungi"/>
        </authorList>
    </citation>
    <scope>IDENTIFICATION</scope>
</reference>
<dbReference type="InParanoid" id="U5HHU9"/>
<protein>
    <submittedName>
        <fullName evidence="1 2">Uncharacterized protein</fullName>
    </submittedName>
</protein>
<dbReference type="EnsemblFungi" id="MVLG_06620T0">
    <property type="protein sequence ID" value="MVLG_06620T0"/>
    <property type="gene ID" value="MVLG_06620"/>
</dbReference>
<dbReference type="EMBL" id="GL541776">
    <property type="protein sequence ID" value="KDE02855.1"/>
    <property type="molecule type" value="Genomic_DNA"/>
</dbReference>
<evidence type="ECO:0000313" key="1">
    <source>
        <dbReference type="EMBL" id="KDE02855.1"/>
    </source>
</evidence>
<dbReference type="AlphaFoldDB" id="U5HHU9"/>
<sequence>MIIDFIRLLWWHRFASKLLTPDSVLWKLNVSSAFKVLVMSKNWWACQGIAIKRRLPDGDLVTWYHIEWHGVFGCRAMPYLWTRFMLLVVWITQQSYGIEYPLAYMDNAFEVDVFGTLVPFVHDGVQHMIPSQ</sequence>
<proteinExistence type="predicted"/>
<dbReference type="EMBL" id="AEIJ01000825">
    <property type="status" value="NOT_ANNOTATED_CDS"/>
    <property type="molecule type" value="Genomic_DNA"/>
</dbReference>
<dbReference type="HOGENOM" id="CLU_1918646_0_0_1"/>
<evidence type="ECO:0000313" key="2">
    <source>
        <dbReference type="EnsemblFungi" id="MVLG_06620T0"/>
    </source>
</evidence>
<evidence type="ECO:0000313" key="3">
    <source>
        <dbReference type="Proteomes" id="UP000017200"/>
    </source>
</evidence>
<keyword evidence="3" id="KW-1185">Reference proteome</keyword>
<organism evidence="1">
    <name type="scientific">Microbotryum lychnidis-dioicae (strain p1A1 Lamole / MvSl-1064)</name>
    <name type="common">Anther smut fungus</name>
    <dbReference type="NCBI Taxonomy" id="683840"/>
    <lineage>
        <taxon>Eukaryota</taxon>
        <taxon>Fungi</taxon>
        <taxon>Dikarya</taxon>
        <taxon>Basidiomycota</taxon>
        <taxon>Pucciniomycotina</taxon>
        <taxon>Microbotryomycetes</taxon>
        <taxon>Microbotryales</taxon>
        <taxon>Microbotryaceae</taxon>
        <taxon>Microbotryum</taxon>
    </lineage>
</organism>
<name>U5HHU9_USTV1</name>
<reference evidence="3" key="1">
    <citation type="submission" date="2010-11" db="EMBL/GenBank/DDBJ databases">
        <title>The genome sequence of Microbotryum violaceum strain p1A1 Lamole.</title>
        <authorList>
            <person name="Cuomo C."/>
            <person name="Perlin M."/>
            <person name="Young S.K."/>
            <person name="Zeng Q."/>
            <person name="Gargeya S."/>
            <person name="Alvarado L."/>
            <person name="Berlin A."/>
            <person name="Chapman S.B."/>
            <person name="Chen Z."/>
            <person name="Freedman E."/>
            <person name="Gellesch M."/>
            <person name="Goldberg J."/>
            <person name="Griggs A."/>
            <person name="Gujja S."/>
            <person name="Heilman E."/>
            <person name="Heiman D."/>
            <person name="Howarth C."/>
            <person name="Mehta T."/>
            <person name="Neiman D."/>
            <person name="Pearson M."/>
            <person name="Roberts A."/>
            <person name="Saif S."/>
            <person name="Shea T."/>
            <person name="Shenoy N."/>
            <person name="Sisk P."/>
            <person name="Stolte C."/>
            <person name="Sykes S."/>
            <person name="White J."/>
            <person name="Yandava C."/>
            <person name="Haas B."/>
            <person name="Nusbaum C."/>
            <person name="Birren B."/>
        </authorList>
    </citation>
    <scope>NUCLEOTIDE SEQUENCE [LARGE SCALE GENOMIC DNA]</scope>
    <source>
        <strain evidence="3">p1A1 Lamole</strain>
    </source>
</reference>
<dbReference type="OrthoDB" id="3249498at2759"/>
<dbReference type="Proteomes" id="UP000017200">
    <property type="component" value="Unassembled WGS sequence"/>
</dbReference>
<gene>
    <name evidence="1" type="ORF">MVLG_06620</name>
</gene>
<reference evidence="1" key="2">
    <citation type="submission" date="2010-11" db="EMBL/GenBank/DDBJ databases">
        <authorList>
            <consortium name="The Broad Institute Genome Sequencing Platform"/>
            <person name="Earl A."/>
            <person name="Ward D."/>
            <person name="Feldgarden M."/>
            <person name="Gevers D."/>
            <person name="Butler R."/>
            <person name="Young S.K."/>
            <person name="Zeng Q."/>
            <person name="Gargeya S."/>
            <person name="Fitzgerald M."/>
            <person name="Haas B."/>
            <person name="Abouelleil A."/>
            <person name="Alvarado L."/>
            <person name="Arachchi H.M."/>
            <person name="Berlin A."/>
            <person name="Brown A."/>
            <person name="Chapman S.B."/>
            <person name="Chen Z."/>
            <person name="Dunbar C."/>
            <person name="Freedman E."/>
            <person name="Gearin G."/>
            <person name="Gellesch M."/>
            <person name="Goldberg J."/>
            <person name="Griggs A."/>
            <person name="Gujja S."/>
            <person name="Heilman E."/>
            <person name="Heiman D."/>
            <person name="Howarth C."/>
            <person name="Larson L."/>
            <person name="Lui A."/>
            <person name="MacDonald P.J.P."/>
            <person name="Mehta T."/>
            <person name="Montmayeur A."/>
            <person name="Murphy C."/>
            <person name="Neiman D."/>
            <person name="Pearson M."/>
            <person name="Priest M."/>
            <person name="Roberts A."/>
            <person name="Saif S."/>
            <person name="Shea T."/>
            <person name="Shenoy N."/>
            <person name="Sisk P."/>
            <person name="Stolte C."/>
            <person name="Sykes S."/>
            <person name="White J."/>
            <person name="Yandava C."/>
            <person name="Wortman J."/>
            <person name="Nusbaum C."/>
            <person name="Birren B."/>
        </authorList>
    </citation>
    <scope>NUCLEOTIDE SEQUENCE</scope>
    <source>
        <strain evidence="1">P1A1 Lamole</strain>
    </source>
</reference>
<accession>U5HHU9</accession>
<reference evidence="1 3" key="3">
    <citation type="journal article" date="2015" name="BMC Genomics">
        <title>Sex and parasites: genomic and transcriptomic analysis of Microbotryum lychnidis-dioicae, the biotrophic and plant-castrating anther smut fungus.</title>
        <authorList>
            <person name="Perlin M.H."/>
            <person name="Amselem J."/>
            <person name="Fontanillas E."/>
            <person name="Toh S.S."/>
            <person name="Chen Z."/>
            <person name="Goldberg J."/>
            <person name="Duplessis S."/>
            <person name="Henrissat B."/>
            <person name="Young S."/>
            <person name="Zeng Q."/>
            <person name="Aguileta G."/>
            <person name="Petit E."/>
            <person name="Badouin H."/>
            <person name="Andrews J."/>
            <person name="Razeeq D."/>
            <person name="Gabaldon T."/>
            <person name="Quesneville H."/>
            <person name="Giraud T."/>
            <person name="Hood M.E."/>
            <person name="Schultz D.J."/>
            <person name="Cuomo C.A."/>
        </authorList>
    </citation>
    <scope>NUCLEOTIDE SEQUENCE [LARGE SCALE GENOMIC DNA]</scope>
    <source>
        <strain evidence="1">P1A1 Lamole</strain>
        <strain evidence="3">p1A1 Lamole</strain>
    </source>
</reference>